<dbReference type="Gene3D" id="3.40.710.10">
    <property type="entry name" value="DD-peptidase/beta-lactamase superfamily"/>
    <property type="match status" value="1"/>
</dbReference>
<dbReference type="EMBL" id="CP021934">
    <property type="protein sequence ID" value="ASC03134.1"/>
    <property type="molecule type" value="Genomic_DNA"/>
</dbReference>
<evidence type="ECO:0000256" key="7">
    <source>
        <dbReference type="ARBA" id="ARBA00022676"/>
    </source>
</evidence>
<keyword evidence="14" id="KW-0961">Cell wall biogenesis/degradation</keyword>
<dbReference type="PANTHER" id="PTHR32282:SF11">
    <property type="entry name" value="PENICILLIN-BINDING PROTEIN 1B"/>
    <property type="match status" value="1"/>
</dbReference>
<evidence type="ECO:0000259" key="19">
    <source>
        <dbReference type="Pfam" id="PF00905"/>
    </source>
</evidence>
<evidence type="ECO:0000256" key="10">
    <source>
        <dbReference type="ARBA" id="ARBA00022960"/>
    </source>
</evidence>
<evidence type="ECO:0000256" key="4">
    <source>
        <dbReference type="ARBA" id="ARBA00022475"/>
    </source>
</evidence>
<feature type="compositionally biased region" description="Low complexity" evidence="17">
    <location>
        <begin position="699"/>
        <end position="732"/>
    </location>
</feature>
<dbReference type="FunFam" id="1.10.3810.10:FF:000001">
    <property type="entry name" value="Penicillin-binding protein 1A"/>
    <property type="match status" value="1"/>
</dbReference>
<keyword evidence="7" id="KW-0328">Glycosyltransferase</keyword>
<evidence type="ECO:0000256" key="15">
    <source>
        <dbReference type="ARBA" id="ARBA00034000"/>
    </source>
</evidence>
<keyword evidence="13" id="KW-0511">Multifunctional enzyme</keyword>
<evidence type="ECO:0000313" key="22">
    <source>
        <dbReference type="Proteomes" id="UP000196759"/>
    </source>
</evidence>
<dbReference type="GO" id="GO:0008658">
    <property type="term" value="F:penicillin binding"/>
    <property type="evidence" value="ECO:0007669"/>
    <property type="project" value="InterPro"/>
</dbReference>
<dbReference type="InterPro" id="IPR001460">
    <property type="entry name" value="PCN-bd_Tpept"/>
</dbReference>
<reference evidence="21 22" key="1">
    <citation type="submission" date="2017-06" db="EMBL/GenBank/DDBJ databases">
        <title>Draft genome sequence of Fusobacterium nucleatum subsp. polymorphum KCOM 1260 (=ChDC F218).</title>
        <authorList>
            <person name="Kook J.-K."/>
            <person name="Park S.-N."/>
            <person name="Lim Y.K."/>
            <person name="Roh H."/>
        </authorList>
    </citation>
    <scope>NUCLEOTIDE SEQUENCE [LARGE SCALE GENOMIC DNA]</scope>
    <source>
        <strain evidence="22">KCOM 1260 (ChDC F218)</strain>
    </source>
</reference>
<feature type="transmembrane region" description="Helical" evidence="18">
    <location>
        <begin position="7"/>
        <end position="28"/>
    </location>
</feature>
<organism evidence="21 22">
    <name type="scientific">Fusobacterium nucleatum subsp. polymorphum</name>
    <name type="common">Fusobacterium polymorphum</name>
    <dbReference type="NCBI Taxonomy" id="76857"/>
    <lineage>
        <taxon>Bacteria</taxon>
        <taxon>Fusobacteriati</taxon>
        <taxon>Fusobacteriota</taxon>
        <taxon>Fusobacteriia</taxon>
        <taxon>Fusobacteriales</taxon>
        <taxon>Fusobacteriaceae</taxon>
        <taxon>Fusobacterium</taxon>
    </lineage>
</organism>
<evidence type="ECO:0000256" key="9">
    <source>
        <dbReference type="ARBA" id="ARBA00022801"/>
    </source>
</evidence>
<evidence type="ECO:0000256" key="2">
    <source>
        <dbReference type="ARBA" id="ARBA00007090"/>
    </source>
</evidence>
<evidence type="ECO:0000256" key="13">
    <source>
        <dbReference type="ARBA" id="ARBA00023268"/>
    </source>
</evidence>
<keyword evidence="4" id="KW-1003">Cell membrane</keyword>
<feature type="domain" description="Glycosyl transferase family 51" evidence="20">
    <location>
        <begin position="58"/>
        <end position="231"/>
    </location>
</feature>
<name>A0A1Z3CHP2_FUSNP</name>
<dbReference type="SUPFAM" id="SSF56601">
    <property type="entry name" value="beta-lactamase/transpeptidase-like"/>
    <property type="match status" value="1"/>
</dbReference>
<evidence type="ECO:0000256" key="14">
    <source>
        <dbReference type="ARBA" id="ARBA00023316"/>
    </source>
</evidence>
<keyword evidence="22" id="KW-1185">Reference proteome</keyword>
<dbReference type="GO" id="GO:0008955">
    <property type="term" value="F:peptidoglycan glycosyltransferase activity"/>
    <property type="evidence" value="ECO:0007669"/>
    <property type="project" value="UniProtKB-EC"/>
</dbReference>
<dbReference type="GO" id="GO:0071555">
    <property type="term" value="P:cell wall organization"/>
    <property type="evidence" value="ECO:0007669"/>
    <property type="project" value="UniProtKB-KW"/>
</dbReference>
<dbReference type="GO" id="GO:0008360">
    <property type="term" value="P:regulation of cell shape"/>
    <property type="evidence" value="ECO:0007669"/>
    <property type="project" value="UniProtKB-KW"/>
</dbReference>
<dbReference type="NCBIfam" id="TIGR02074">
    <property type="entry name" value="PBP_1a_fam"/>
    <property type="match status" value="1"/>
</dbReference>
<keyword evidence="11" id="KW-0573">Peptidoglycan synthesis</keyword>
<dbReference type="InterPro" id="IPR050396">
    <property type="entry name" value="Glycosyltr_51/Transpeptidase"/>
</dbReference>
<keyword evidence="10" id="KW-0133">Cell shape</keyword>
<evidence type="ECO:0000259" key="20">
    <source>
        <dbReference type="Pfam" id="PF00912"/>
    </source>
</evidence>
<feature type="domain" description="Penicillin-binding protein transpeptidase" evidence="19">
    <location>
        <begin position="336"/>
        <end position="600"/>
    </location>
</feature>
<evidence type="ECO:0000256" key="18">
    <source>
        <dbReference type="SAM" id="Phobius"/>
    </source>
</evidence>
<evidence type="ECO:0000256" key="17">
    <source>
        <dbReference type="SAM" id="MobiDB-lite"/>
    </source>
</evidence>
<proteinExistence type="inferred from homology"/>
<comment type="catalytic activity">
    <reaction evidence="15">
        <text>Preferential cleavage: (Ac)2-L-Lys-D-Ala-|-D-Ala. Also transpeptidation of peptidyl-alanyl moieties that are N-acyl substituents of D-alanine.</text>
        <dbReference type="EC" id="3.4.16.4"/>
    </reaction>
</comment>
<comment type="catalytic activity">
    <reaction evidence="16">
        <text>[GlcNAc-(1-&gt;4)-Mur2Ac(oyl-L-Ala-gamma-D-Glu-L-Lys-D-Ala-D-Ala)](n)-di-trans,octa-cis-undecaprenyl diphosphate + beta-D-GlcNAc-(1-&gt;4)-Mur2Ac(oyl-L-Ala-gamma-D-Glu-L-Lys-D-Ala-D-Ala)-di-trans,octa-cis-undecaprenyl diphosphate = [GlcNAc-(1-&gt;4)-Mur2Ac(oyl-L-Ala-gamma-D-Glu-L-Lys-D-Ala-D-Ala)](n+1)-di-trans,octa-cis-undecaprenyl diphosphate + di-trans,octa-cis-undecaprenyl diphosphate + H(+)</text>
        <dbReference type="Rhea" id="RHEA:23708"/>
        <dbReference type="Rhea" id="RHEA-COMP:9602"/>
        <dbReference type="Rhea" id="RHEA-COMP:9603"/>
        <dbReference type="ChEBI" id="CHEBI:15378"/>
        <dbReference type="ChEBI" id="CHEBI:58405"/>
        <dbReference type="ChEBI" id="CHEBI:60033"/>
        <dbReference type="ChEBI" id="CHEBI:78435"/>
        <dbReference type="EC" id="2.4.99.28"/>
    </reaction>
</comment>
<keyword evidence="18" id="KW-1133">Transmembrane helix</keyword>
<evidence type="ECO:0000256" key="3">
    <source>
        <dbReference type="ARBA" id="ARBA00007739"/>
    </source>
</evidence>
<keyword evidence="5" id="KW-0121">Carboxypeptidase</keyword>
<dbReference type="Proteomes" id="UP000196759">
    <property type="component" value="Chromosome"/>
</dbReference>
<dbReference type="GO" id="GO:0005886">
    <property type="term" value="C:plasma membrane"/>
    <property type="evidence" value="ECO:0007669"/>
    <property type="project" value="UniProtKB-SubCell"/>
</dbReference>
<dbReference type="GO" id="GO:0009002">
    <property type="term" value="F:serine-type D-Ala-D-Ala carboxypeptidase activity"/>
    <property type="evidence" value="ECO:0007669"/>
    <property type="project" value="UniProtKB-EC"/>
</dbReference>
<dbReference type="GO" id="GO:0009252">
    <property type="term" value="P:peptidoglycan biosynthetic process"/>
    <property type="evidence" value="ECO:0007669"/>
    <property type="project" value="UniProtKB-KW"/>
</dbReference>
<keyword evidence="12 18" id="KW-0472">Membrane</keyword>
<dbReference type="GO" id="GO:0006508">
    <property type="term" value="P:proteolysis"/>
    <property type="evidence" value="ECO:0007669"/>
    <property type="project" value="UniProtKB-KW"/>
</dbReference>
<gene>
    <name evidence="21" type="ORF">CBG50_07375</name>
</gene>
<dbReference type="InterPro" id="IPR012338">
    <property type="entry name" value="Beta-lactam/transpept-like"/>
</dbReference>
<dbReference type="InterPro" id="IPR036950">
    <property type="entry name" value="PBP_transglycosylase"/>
</dbReference>
<dbReference type="Gene3D" id="1.10.3810.10">
    <property type="entry name" value="Biosynthetic peptidoglycan transglycosylase-like"/>
    <property type="match status" value="1"/>
</dbReference>
<comment type="similarity">
    <text evidence="2">In the C-terminal section; belongs to the transpeptidase family.</text>
</comment>
<feature type="compositionally biased region" description="Polar residues" evidence="17">
    <location>
        <begin position="733"/>
        <end position="751"/>
    </location>
</feature>
<accession>A0A1Z3CHP2</accession>
<keyword evidence="18" id="KW-0812">Transmembrane</keyword>
<keyword evidence="9" id="KW-0378">Hydrolase</keyword>
<dbReference type="RefSeq" id="WP_088337361.1">
    <property type="nucleotide sequence ID" value="NZ_CP021934.1"/>
</dbReference>
<evidence type="ECO:0000256" key="6">
    <source>
        <dbReference type="ARBA" id="ARBA00022670"/>
    </source>
</evidence>
<dbReference type="Pfam" id="PF00912">
    <property type="entry name" value="Transgly"/>
    <property type="match status" value="1"/>
</dbReference>
<evidence type="ECO:0000256" key="11">
    <source>
        <dbReference type="ARBA" id="ARBA00022984"/>
    </source>
</evidence>
<protein>
    <submittedName>
        <fullName evidence="21">Penicillin-binding protein</fullName>
    </submittedName>
</protein>
<dbReference type="InterPro" id="IPR001264">
    <property type="entry name" value="Glyco_trans_51"/>
</dbReference>
<comment type="similarity">
    <text evidence="3">In the N-terminal section; belongs to the glycosyltransferase 51 family.</text>
</comment>
<feature type="region of interest" description="Disordered" evidence="17">
    <location>
        <begin position="698"/>
        <end position="751"/>
    </location>
</feature>
<evidence type="ECO:0000256" key="1">
    <source>
        <dbReference type="ARBA" id="ARBA00004236"/>
    </source>
</evidence>
<sequence>MKKILILLLKLIGALFIVGVIAVFAIIIKYRLELPNLQSMVEDYKPQMATIIYDKNNNVVDTLSVEAREVVKLEDVSPYVKDAFLAIEDKQFYSHHGLNFKGIARAVITTFLKGRATQGGSSITQQLAKNAFLTPEKTFSRKVKEAILTYQIERTYTKDEILERYLNEIYYGSGSYGIKNAAEQYFRKDVKDLNVAEAALLAGIPNRPTKYDPNRNLENALHRQKIILKEMYTDGRITKEQYDEALAYKFELENEDNIKNVPANTSIIYNKRTKTTYKNPELTTIVEDYLAEIYDEEQIYTSGLKIYTTIDLDYQKVAKETFNSYPYFKNKEINGAMITLDPFTGGIVSIVGGKNFKAGNFDRATMARKQLGSSFKPFVYLEALQNGFDPYTVVVNDFVAFGKWAPKNFDGRYTYNSTLVNSLNLSLNVPAVKLLDAITVETFKEALGDNIKLTSEVKDLTAALGSVDSTPVNVAANFSIFVNGGYIVKPNIIREIRDNQDILIYVAEIEKTKVFDSVDTSVITAMLKTVVSNGTASNARVVDKTGKPIQQGGKTGTTNEHRTAWFVGITPEYVTACYIGRDDNKPMYGKMTGGSAVAPMWAKYYQTLINKGLYTPGKFEFLENYLETGDLVKQNIDIYSGLLDGPNSKEFTVRKGRLQVESAGKYKNGIASVFGLDGNVTGGAGIDMSEGMIIDTGSEEGTVTEGNTGEGTTENGTSNTPSTSTGGNTPSVQNNNSNKDGDSLTNRLLGD</sequence>
<dbReference type="AlphaFoldDB" id="A0A1Z3CHP2"/>
<dbReference type="InterPro" id="IPR023346">
    <property type="entry name" value="Lysozyme-like_dom_sf"/>
</dbReference>
<comment type="subcellular location">
    <subcellularLocation>
        <location evidence="1">Cell membrane</location>
    </subcellularLocation>
</comment>
<evidence type="ECO:0000313" key="21">
    <source>
        <dbReference type="EMBL" id="ASC03134.1"/>
    </source>
</evidence>
<evidence type="ECO:0000256" key="5">
    <source>
        <dbReference type="ARBA" id="ARBA00022645"/>
    </source>
</evidence>
<keyword evidence="6" id="KW-0645">Protease</keyword>
<keyword evidence="8" id="KW-0808">Transferase</keyword>
<dbReference type="Pfam" id="PF00905">
    <property type="entry name" value="Transpeptidase"/>
    <property type="match status" value="1"/>
</dbReference>
<dbReference type="SUPFAM" id="SSF53955">
    <property type="entry name" value="Lysozyme-like"/>
    <property type="match status" value="1"/>
</dbReference>
<evidence type="ECO:0000256" key="16">
    <source>
        <dbReference type="ARBA" id="ARBA00049902"/>
    </source>
</evidence>
<dbReference type="GO" id="GO:0030288">
    <property type="term" value="C:outer membrane-bounded periplasmic space"/>
    <property type="evidence" value="ECO:0007669"/>
    <property type="project" value="TreeGrafter"/>
</dbReference>
<evidence type="ECO:0000256" key="8">
    <source>
        <dbReference type="ARBA" id="ARBA00022679"/>
    </source>
</evidence>
<evidence type="ECO:0000256" key="12">
    <source>
        <dbReference type="ARBA" id="ARBA00023136"/>
    </source>
</evidence>
<dbReference type="PANTHER" id="PTHR32282">
    <property type="entry name" value="BINDING PROTEIN TRANSPEPTIDASE, PUTATIVE-RELATED"/>
    <property type="match status" value="1"/>
</dbReference>